<keyword evidence="19" id="KW-1185">Reference proteome</keyword>
<dbReference type="InterPro" id="IPR006179">
    <property type="entry name" value="5_nucleotidase/apyrase"/>
</dbReference>
<dbReference type="GO" id="GO:0008253">
    <property type="term" value="F:5'-nucleotidase activity"/>
    <property type="evidence" value="ECO:0007669"/>
    <property type="project" value="TreeGrafter"/>
</dbReference>
<dbReference type="Gene3D" id="3.60.21.10">
    <property type="match status" value="1"/>
</dbReference>
<comment type="similarity">
    <text evidence="3 15">Belongs to the 5'-nucleotidase family.</text>
</comment>
<name>A0AAG5DN01_ANOAO</name>
<dbReference type="FunFam" id="3.90.780.10:FF:000004">
    <property type="entry name" value="UDP-sugar hydrolase, putative"/>
    <property type="match status" value="1"/>
</dbReference>
<evidence type="ECO:0000256" key="12">
    <source>
        <dbReference type="ARBA" id="ARBA00023180"/>
    </source>
</evidence>
<reference evidence="18" key="1">
    <citation type="submission" date="2024-04" db="UniProtKB">
        <authorList>
            <consortium name="EnsemblMetazoa"/>
        </authorList>
    </citation>
    <scope>IDENTIFICATION</scope>
    <source>
        <strain evidence="18">EBRO</strain>
    </source>
</reference>
<accession>A0AAG5DN01</accession>
<dbReference type="GO" id="GO:0005886">
    <property type="term" value="C:plasma membrane"/>
    <property type="evidence" value="ECO:0007669"/>
    <property type="project" value="TreeGrafter"/>
</dbReference>
<dbReference type="Pfam" id="PF02872">
    <property type="entry name" value="5_nucleotid_C"/>
    <property type="match status" value="1"/>
</dbReference>
<evidence type="ECO:0000256" key="15">
    <source>
        <dbReference type="RuleBase" id="RU362119"/>
    </source>
</evidence>
<evidence type="ECO:0000259" key="16">
    <source>
        <dbReference type="Pfam" id="PF00149"/>
    </source>
</evidence>
<evidence type="ECO:0000256" key="4">
    <source>
        <dbReference type="ARBA" id="ARBA00012148"/>
    </source>
</evidence>
<dbReference type="GO" id="GO:0005615">
    <property type="term" value="C:extracellular space"/>
    <property type="evidence" value="ECO:0007669"/>
    <property type="project" value="UniProtKB-ARBA"/>
</dbReference>
<feature type="chain" id="PRO_5042315691" description="Apyrase" evidence="15">
    <location>
        <begin position="25"/>
        <end position="578"/>
    </location>
</feature>
<dbReference type="Pfam" id="PF00149">
    <property type="entry name" value="Metallophos"/>
    <property type="match status" value="1"/>
</dbReference>
<dbReference type="PROSITE" id="PS00786">
    <property type="entry name" value="5_NUCLEOTIDASE_2"/>
    <property type="match status" value="1"/>
</dbReference>
<sequence length="578" mass="64222">MVPLRGFRLCVTFLLAVLPWRGSATDNMPADGNLLGLFPLTIIHTNDFHARFDETTTGSAICRPTDQAAGRCVAGLARVYGTIKRLRQEYATKNPIYLNAGDNFQGSLWYTLLRGNVTADLIKALPPDVMTLGNHEFDHSPQGLAPYLKELESKQIPTVVANLEMNGEPALKQSKIARSIILNVAGTNVGVIGALYDKTHKVAQTGKVTFTDAIEAVRKEAQELKKKNVNIIVVLSHCGLDVDKQLAEKAGDHFDVIVGAHSHSLLLTKKDNTPYDTKYDTIEGDYPLVVTKGNNHKVLITQARSYGKYVGRLTVFFDQAGEVQSWEGQPLYMANSVRQDQGILEQLKPWRKEVERLGTQVIGRTDVFLDRESCRWCECTLGSLIADAFAANYTTPSRKPVAIVQAGNFRNPIQKGDVTNGLAIEAAPYGSSVDMVKLTGADLWKAIDHSFTLDDEFRFNTMQVSGLKVVVDLTKKPYERVQSIDVVDAKGAKKPLDKKDTYFVVAPSYLADGKDGFEMMKNGKERVKGSLDSDVLIDFIRKEKHIKPDRFKEQRVIITKHTNGTCSWVMDGERFKPK</sequence>
<feature type="domain" description="Calcineurin-like phosphoesterase" evidence="16">
    <location>
        <begin position="41"/>
        <end position="264"/>
    </location>
</feature>
<dbReference type="Gene3D" id="3.90.780.10">
    <property type="entry name" value="5'-Nucleotidase, C-terminal domain"/>
    <property type="match status" value="1"/>
</dbReference>
<dbReference type="GO" id="GO:0090729">
    <property type="term" value="F:toxin activity"/>
    <property type="evidence" value="ECO:0007669"/>
    <property type="project" value="UniProtKB-KW"/>
</dbReference>
<dbReference type="PROSITE" id="PS00785">
    <property type="entry name" value="5_NUCLEOTIDASE_1"/>
    <property type="match status" value="1"/>
</dbReference>
<dbReference type="PRINTS" id="PR01607">
    <property type="entry name" value="APYRASEFAMLY"/>
</dbReference>
<evidence type="ECO:0000256" key="14">
    <source>
        <dbReference type="ARBA" id="ARBA00074431"/>
    </source>
</evidence>
<evidence type="ECO:0000313" key="19">
    <source>
        <dbReference type="Proteomes" id="UP000075880"/>
    </source>
</evidence>
<evidence type="ECO:0000256" key="2">
    <source>
        <dbReference type="ARBA" id="ARBA00004613"/>
    </source>
</evidence>
<evidence type="ECO:0000256" key="11">
    <source>
        <dbReference type="ARBA" id="ARBA00022801"/>
    </source>
</evidence>
<dbReference type="InterPro" id="IPR006146">
    <property type="entry name" value="5'-Nucleotdase_CS"/>
</dbReference>
<evidence type="ECO:0000313" key="18">
    <source>
        <dbReference type="EnsemblMetazoa" id="ENSAATROPP012335"/>
    </source>
</evidence>
<comment type="cofactor">
    <cofactor evidence="1">
        <name>a divalent metal cation</name>
        <dbReference type="ChEBI" id="CHEBI:60240"/>
    </cofactor>
</comment>
<dbReference type="PANTHER" id="PTHR11575">
    <property type="entry name" value="5'-NUCLEOTIDASE-RELATED"/>
    <property type="match status" value="1"/>
</dbReference>
<evidence type="ECO:0000256" key="6">
    <source>
        <dbReference type="ARBA" id="ARBA00022525"/>
    </source>
</evidence>
<protein>
    <recommendedName>
        <fullName evidence="14">Apyrase</fullName>
        <ecNumber evidence="4">3.6.1.5</ecNumber>
    </recommendedName>
</protein>
<evidence type="ECO:0000256" key="5">
    <source>
        <dbReference type="ARBA" id="ARBA00022442"/>
    </source>
</evidence>
<evidence type="ECO:0000256" key="10">
    <source>
        <dbReference type="ARBA" id="ARBA00022741"/>
    </source>
</evidence>
<dbReference type="FunFam" id="3.60.21.10:FF:000020">
    <property type="entry name" value="NT5E isoform 4"/>
    <property type="match status" value="1"/>
</dbReference>
<evidence type="ECO:0000256" key="9">
    <source>
        <dbReference type="ARBA" id="ARBA00022729"/>
    </source>
</evidence>
<organism evidence="18 19">
    <name type="scientific">Anopheles atroparvus</name>
    <name type="common">European mosquito</name>
    <dbReference type="NCBI Taxonomy" id="41427"/>
    <lineage>
        <taxon>Eukaryota</taxon>
        <taxon>Metazoa</taxon>
        <taxon>Ecdysozoa</taxon>
        <taxon>Arthropoda</taxon>
        <taxon>Hexapoda</taxon>
        <taxon>Insecta</taxon>
        <taxon>Pterygota</taxon>
        <taxon>Neoptera</taxon>
        <taxon>Endopterygota</taxon>
        <taxon>Diptera</taxon>
        <taxon>Nematocera</taxon>
        <taxon>Culicoidea</taxon>
        <taxon>Culicidae</taxon>
        <taxon>Anophelinae</taxon>
        <taxon>Anopheles</taxon>
    </lineage>
</organism>
<dbReference type="InterPro" id="IPR029052">
    <property type="entry name" value="Metallo-depent_PP-like"/>
</dbReference>
<dbReference type="CDD" id="cd07409">
    <property type="entry name" value="MPP_CD73_N"/>
    <property type="match status" value="1"/>
</dbReference>
<dbReference type="AlphaFoldDB" id="A0AAG5DN01"/>
<keyword evidence="13" id="KW-1199">Hemostasis impairing toxin</keyword>
<keyword evidence="5" id="KW-1201">Platelet aggregation inhibiting toxin</keyword>
<dbReference type="GO" id="GO:0006196">
    <property type="term" value="P:AMP catabolic process"/>
    <property type="evidence" value="ECO:0007669"/>
    <property type="project" value="TreeGrafter"/>
</dbReference>
<keyword evidence="10 15" id="KW-0547">Nucleotide-binding</keyword>
<keyword evidence="7" id="KW-0800">Toxin</keyword>
<evidence type="ECO:0000259" key="17">
    <source>
        <dbReference type="Pfam" id="PF02872"/>
    </source>
</evidence>
<dbReference type="GO" id="GO:0000166">
    <property type="term" value="F:nucleotide binding"/>
    <property type="evidence" value="ECO:0007669"/>
    <property type="project" value="UniProtKB-KW"/>
</dbReference>
<feature type="signal peptide" evidence="15">
    <location>
        <begin position="1"/>
        <end position="24"/>
    </location>
</feature>
<dbReference type="InterPro" id="IPR008334">
    <property type="entry name" value="5'-Nucleotdase_C"/>
</dbReference>
<keyword evidence="11 15" id="KW-0378">Hydrolase</keyword>
<comment type="subcellular location">
    <subcellularLocation>
        <location evidence="2">Secreted</location>
    </subcellularLocation>
</comment>
<dbReference type="SUPFAM" id="SSF56300">
    <property type="entry name" value="Metallo-dependent phosphatases"/>
    <property type="match status" value="1"/>
</dbReference>
<keyword evidence="6" id="KW-0964">Secreted</keyword>
<evidence type="ECO:0000256" key="8">
    <source>
        <dbReference type="ARBA" id="ARBA00022723"/>
    </source>
</evidence>
<evidence type="ECO:0000256" key="13">
    <source>
        <dbReference type="ARBA" id="ARBA00023240"/>
    </source>
</evidence>
<dbReference type="Proteomes" id="UP000075880">
    <property type="component" value="Unassembled WGS sequence"/>
</dbReference>
<dbReference type="PANTHER" id="PTHR11575:SF32">
    <property type="entry name" value="APYRASE-LIKE PROTEIN"/>
    <property type="match status" value="1"/>
</dbReference>
<dbReference type="InterPro" id="IPR036907">
    <property type="entry name" value="5'-Nucleotdase_C_sf"/>
</dbReference>
<proteinExistence type="inferred from homology"/>
<keyword evidence="8" id="KW-0479">Metal-binding</keyword>
<keyword evidence="12" id="KW-0325">Glycoprotein</keyword>
<dbReference type="EnsemblMetazoa" id="ENSAATROPT013552">
    <property type="protein sequence ID" value="ENSAATROPP012335"/>
    <property type="gene ID" value="ENSAATROPG010995"/>
</dbReference>
<evidence type="ECO:0000256" key="7">
    <source>
        <dbReference type="ARBA" id="ARBA00022656"/>
    </source>
</evidence>
<dbReference type="InterPro" id="IPR004843">
    <property type="entry name" value="Calcineurin-like_PHP"/>
</dbReference>
<dbReference type="GO" id="GO:0004050">
    <property type="term" value="F:apyrase activity"/>
    <property type="evidence" value="ECO:0007669"/>
    <property type="project" value="UniProtKB-EC"/>
</dbReference>
<evidence type="ECO:0000256" key="3">
    <source>
        <dbReference type="ARBA" id="ARBA00006654"/>
    </source>
</evidence>
<feature type="domain" description="5'-Nucleotidase C-terminal" evidence="17">
    <location>
        <begin position="361"/>
        <end position="521"/>
    </location>
</feature>
<keyword evidence="9 15" id="KW-0732">Signal</keyword>
<dbReference type="EC" id="3.6.1.5" evidence="4"/>
<dbReference type="GO" id="GO:0046872">
    <property type="term" value="F:metal ion binding"/>
    <property type="evidence" value="ECO:0007669"/>
    <property type="project" value="UniProtKB-KW"/>
</dbReference>
<dbReference type="SUPFAM" id="SSF55816">
    <property type="entry name" value="5'-nucleotidase (syn. UDP-sugar hydrolase), C-terminal domain"/>
    <property type="match status" value="1"/>
</dbReference>
<evidence type="ECO:0000256" key="1">
    <source>
        <dbReference type="ARBA" id="ARBA00001968"/>
    </source>
</evidence>